<keyword evidence="4" id="KW-1185">Reference proteome</keyword>
<dbReference type="InterPro" id="IPR036388">
    <property type="entry name" value="WH-like_DNA-bd_sf"/>
</dbReference>
<gene>
    <name evidence="3" type="ORF">FRZ44_17410</name>
</gene>
<proteinExistence type="predicted"/>
<reference evidence="3 4" key="1">
    <citation type="submission" date="2019-08" db="EMBL/GenBank/DDBJ databases">
        <title>Hyperibacter terrae gen. nov., sp. nov. and Hyperibacter viscosus sp. nov., two new members in the family Rhodospirillaceae isolated from the rhizosphere of Hypericum perforatum.</title>
        <authorList>
            <person name="Noviana Z."/>
        </authorList>
    </citation>
    <scope>NUCLEOTIDE SEQUENCE [LARGE SCALE GENOMIC DNA]</scope>
    <source>
        <strain evidence="3 4">R5913</strain>
    </source>
</reference>
<feature type="region of interest" description="Disordered" evidence="1">
    <location>
        <begin position="288"/>
        <end position="308"/>
    </location>
</feature>
<dbReference type="PANTHER" id="PTHR47515:SF2">
    <property type="entry name" value="INTEGRASE CORE DOMAIN PROTEIN"/>
    <property type="match status" value="1"/>
</dbReference>
<dbReference type="Pfam" id="PF13683">
    <property type="entry name" value="rve_3"/>
    <property type="match status" value="1"/>
</dbReference>
<dbReference type="InterPro" id="IPR009057">
    <property type="entry name" value="Homeodomain-like_sf"/>
</dbReference>
<feature type="domain" description="Integrase catalytic" evidence="2">
    <location>
        <begin position="132"/>
        <end position="305"/>
    </location>
</feature>
<accession>A0A5J6MH51</accession>
<dbReference type="PANTHER" id="PTHR47515">
    <property type="entry name" value="LOW CALCIUM RESPONSE LOCUS PROTEIN T"/>
    <property type="match status" value="1"/>
</dbReference>
<dbReference type="Proteomes" id="UP000326202">
    <property type="component" value="Chromosome"/>
</dbReference>
<organism evidence="3 4">
    <name type="scientific">Hypericibacter terrae</name>
    <dbReference type="NCBI Taxonomy" id="2602015"/>
    <lineage>
        <taxon>Bacteria</taxon>
        <taxon>Pseudomonadati</taxon>
        <taxon>Pseudomonadota</taxon>
        <taxon>Alphaproteobacteria</taxon>
        <taxon>Rhodospirillales</taxon>
        <taxon>Dongiaceae</taxon>
        <taxon>Hypericibacter</taxon>
    </lineage>
</organism>
<evidence type="ECO:0000256" key="1">
    <source>
        <dbReference type="SAM" id="MobiDB-lite"/>
    </source>
</evidence>
<dbReference type="Gene3D" id="1.10.10.10">
    <property type="entry name" value="Winged helix-like DNA-binding domain superfamily/Winged helix DNA-binding domain"/>
    <property type="match status" value="1"/>
</dbReference>
<dbReference type="Pfam" id="PF13565">
    <property type="entry name" value="HTH_32"/>
    <property type="match status" value="1"/>
</dbReference>
<dbReference type="GO" id="GO:0015074">
    <property type="term" value="P:DNA integration"/>
    <property type="evidence" value="ECO:0007669"/>
    <property type="project" value="InterPro"/>
</dbReference>
<dbReference type="KEGG" id="htq:FRZ44_17410"/>
<dbReference type="PROSITE" id="PS50994">
    <property type="entry name" value="INTEGRASE"/>
    <property type="match status" value="1"/>
</dbReference>
<dbReference type="InterPro" id="IPR012337">
    <property type="entry name" value="RNaseH-like_sf"/>
</dbReference>
<evidence type="ECO:0000259" key="2">
    <source>
        <dbReference type="PROSITE" id="PS50994"/>
    </source>
</evidence>
<dbReference type="EMBL" id="CP042906">
    <property type="protein sequence ID" value="QEX16447.1"/>
    <property type="molecule type" value="Genomic_DNA"/>
</dbReference>
<dbReference type="Gene3D" id="3.30.420.10">
    <property type="entry name" value="Ribonuclease H-like superfamily/Ribonuclease H"/>
    <property type="match status" value="1"/>
</dbReference>
<dbReference type="GO" id="GO:0003676">
    <property type="term" value="F:nucleic acid binding"/>
    <property type="evidence" value="ECO:0007669"/>
    <property type="project" value="InterPro"/>
</dbReference>
<dbReference type="SUPFAM" id="SSF46689">
    <property type="entry name" value="Homeodomain-like"/>
    <property type="match status" value="1"/>
</dbReference>
<dbReference type="InterPro" id="IPR001584">
    <property type="entry name" value="Integrase_cat-core"/>
</dbReference>
<protein>
    <submittedName>
        <fullName evidence="3">Integrase</fullName>
    </submittedName>
</protein>
<evidence type="ECO:0000313" key="3">
    <source>
        <dbReference type="EMBL" id="QEX16447.1"/>
    </source>
</evidence>
<dbReference type="InterPro" id="IPR036397">
    <property type="entry name" value="RNaseH_sf"/>
</dbReference>
<dbReference type="SUPFAM" id="SSF53098">
    <property type="entry name" value="Ribonuclease H-like"/>
    <property type="match status" value="1"/>
</dbReference>
<evidence type="ECO:0000313" key="4">
    <source>
        <dbReference type="Proteomes" id="UP000326202"/>
    </source>
</evidence>
<name>A0A5J6MH51_9PROT</name>
<sequence>MGWTETCAMTERMRFMTAVEQGDEAFAAVCRRFGVSRKTGYKWLERYQAEGVLGLIDRSRAPLSHPEAVPAAIAERCLAVRRAHPTWGPVKVRAWLERQDAEIAWPAASTIGELFDRAGLTVKRRVRRRGPPSSAPLAHCGAANDVWCVDFKGWFRTGDGSRCEPLTLSDAHSRYLLRCQALARNDTEHAWPVLDAAFREFGLPHWLRSDNGPPFASRGAGGLSRLSVMVIKAGVVPERILPGKPQQNGRLERLHLTLLQDTADPPASSLRQQLKRFKDFQRLYNEERPHQALGNDTQRGAGRCADRSHRGRGRQLECLLRTDRTRVHRS</sequence>
<dbReference type="AlphaFoldDB" id="A0A5J6MH51"/>